<feature type="chain" id="PRO_5032783473" evidence="1">
    <location>
        <begin position="31"/>
        <end position="228"/>
    </location>
</feature>
<organism evidence="3">
    <name type="scientific">Eiseniibacteriota bacterium</name>
    <dbReference type="NCBI Taxonomy" id="2212470"/>
    <lineage>
        <taxon>Bacteria</taxon>
        <taxon>Candidatus Eiseniibacteriota</taxon>
    </lineage>
</organism>
<dbReference type="GO" id="GO:0016787">
    <property type="term" value="F:hydrolase activity"/>
    <property type="evidence" value="ECO:0007669"/>
    <property type="project" value="InterPro"/>
</dbReference>
<protein>
    <submittedName>
        <fullName evidence="3">DUF1080 domain-containing protein</fullName>
    </submittedName>
</protein>
<reference evidence="3" key="1">
    <citation type="journal article" date="2020" name="mSystems">
        <title>Genome- and Community-Level Interaction Insights into Carbon Utilization and Element Cycling Functions of Hydrothermarchaeota in Hydrothermal Sediment.</title>
        <authorList>
            <person name="Zhou Z."/>
            <person name="Liu Y."/>
            <person name="Xu W."/>
            <person name="Pan J."/>
            <person name="Luo Z.H."/>
            <person name="Li M."/>
        </authorList>
    </citation>
    <scope>NUCLEOTIDE SEQUENCE [LARGE SCALE GENOMIC DNA]</scope>
    <source>
        <strain evidence="3">SpSt-381</strain>
    </source>
</reference>
<evidence type="ECO:0000259" key="2">
    <source>
        <dbReference type="Pfam" id="PF06439"/>
    </source>
</evidence>
<evidence type="ECO:0000313" key="3">
    <source>
        <dbReference type="EMBL" id="HGZ42706.1"/>
    </source>
</evidence>
<dbReference type="AlphaFoldDB" id="A0A832I0Y1"/>
<dbReference type="Pfam" id="PF06439">
    <property type="entry name" value="3keto-disac_hyd"/>
    <property type="match status" value="1"/>
</dbReference>
<feature type="signal peptide" evidence="1">
    <location>
        <begin position="1"/>
        <end position="30"/>
    </location>
</feature>
<comment type="caution">
    <text evidence="3">The sequence shown here is derived from an EMBL/GenBank/DDBJ whole genome shotgun (WGS) entry which is preliminary data.</text>
</comment>
<gene>
    <name evidence="3" type="ORF">ENR23_04640</name>
</gene>
<feature type="domain" description="3-keto-alpha-glucoside-1,2-lyase/3-keto-2-hydroxy-glucal hydratase" evidence="2">
    <location>
        <begin position="60"/>
        <end position="218"/>
    </location>
</feature>
<name>A0A832I0Y1_UNCEI</name>
<accession>A0A832I0Y1</accession>
<sequence length="228" mass="24907">MFTTRTAPPRPLTRALTAGAALLCLGTAHGDVARHAWPPPAPRIAPPANALLVEDFSAGLDRWTSDREGVWTVRRGMLRADLPDRKQERSFLYAGDSAWTDVAVELDMCMMRGVDKGVAVRVDGDNGVGVDLRGPGYQDVLLHRREWPLGRAPAPNANGVWHRLRVEARGTTFRVFVNGELKLERANARSAPRRGRIALPAYTGGAGECTVWYDNVVVTPIAPVPDAR</sequence>
<dbReference type="InterPro" id="IPR010496">
    <property type="entry name" value="AL/BT2_dom"/>
</dbReference>
<dbReference type="EMBL" id="DSQF01000008">
    <property type="protein sequence ID" value="HGZ42706.1"/>
    <property type="molecule type" value="Genomic_DNA"/>
</dbReference>
<proteinExistence type="predicted"/>
<dbReference type="Gene3D" id="2.60.120.560">
    <property type="entry name" value="Exo-inulinase, domain 1"/>
    <property type="match status" value="1"/>
</dbReference>
<keyword evidence="1" id="KW-0732">Signal</keyword>
<evidence type="ECO:0000256" key="1">
    <source>
        <dbReference type="SAM" id="SignalP"/>
    </source>
</evidence>